<name>A0ACC1P4J7_9APHY</name>
<reference evidence="1" key="1">
    <citation type="submission" date="2022-08" db="EMBL/GenBank/DDBJ databases">
        <title>Genome Sequence of Pycnoporus sanguineus.</title>
        <authorList>
            <person name="Buettner E."/>
        </authorList>
    </citation>
    <scope>NUCLEOTIDE SEQUENCE</scope>
    <source>
        <strain evidence="1">CG-C14</strain>
    </source>
</reference>
<evidence type="ECO:0000313" key="2">
    <source>
        <dbReference type="Proteomes" id="UP001144978"/>
    </source>
</evidence>
<gene>
    <name evidence="1" type="ORF">NUW54_g9828</name>
</gene>
<dbReference type="EMBL" id="JANSHE010003389">
    <property type="protein sequence ID" value="KAJ2986290.1"/>
    <property type="molecule type" value="Genomic_DNA"/>
</dbReference>
<sequence>MPSDQEVEITMSESIAPQCLSCGKHRVLVVVVDIQTVGGARELRDEKRVFGVDGIVKDRWNLKCTACTKTRHRAHGAPIQCTKGKCPKAFHVSCARDGGGSGIVYTILREVEKEVVLLDNQASASDPTPEPVSSATPTMAAVPIDPALMGDQPMDVDPSYAPDAAAPSVDGPLTSSSTASVPQPHIGAQPQPHQASPTPQVLKLIKKTEVEVLCHQHNPVSGHVVVDIGACAERLGLIL</sequence>
<dbReference type="Proteomes" id="UP001144978">
    <property type="component" value="Unassembled WGS sequence"/>
</dbReference>
<comment type="caution">
    <text evidence="1">The sequence shown here is derived from an EMBL/GenBank/DDBJ whole genome shotgun (WGS) entry which is preliminary data.</text>
</comment>
<proteinExistence type="predicted"/>
<evidence type="ECO:0000313" key="1">
    <source>
        <dbReference type="EMBL" id="KAJ2986290.1"/>
    </source>
</evidence>
<protein>
    <submittedName>
        <fullName evidence="1">Uncharacterized protein</fullName>
    </submittedName>
</protein>
<organism evidence="1 2">
    <name type="scientific">Trametes sanguinea</name>
    <dbReference type="NCBI Taxonomy" id="158606"/>
    <lineage>
        <taxon>Eukaryota</taxon>
        <taxon>Fungi</taxon>
        <taxon>Dikarya</taxon>
        <taxon>Basidiomycota</taxon>
        <taxon>Agaricomycotina</taxon>
        <taxon>Agaricomycetes</taxon>
        <taxon>Polyporales</taxon>
        <taxon>Polyporaceae</taxon>
        <taxon>Trametes</taxon>
    </lineage>
</organism>
<keyword evidence="2" id="KW-1185">Reference proteome</keyword>
<accession>A0ACC1P4J7</accession>